<feature type="domain" description="Cytochrome b561" evidence="12">
    <location>
        <begin position="40"/>
        <end position="236"/>
    </location>
</feature>
<dbReference type="InterPro" id="IPR006593">
    <property type="entry name" value="Cyt_b561/ferric_Rdtase_TM"/>
</dbReference>
<evidence type="ECO:0000256" key="1">
    <source>
        <dbReference type="ARBA" id="ARBA00001970"/>
    </source>
</evidence>
<evidence type="ECO:0000256" key="7">
    <source>
        <dbReference type="ARBA" id="ARBA00022982"/>
    </source>
</evidence>
<evidence type="ECO:0000256" key="8">
    <source>
        <dbReference type="ARBA" id="ARBA00022989"/>
    </source>
</evidence>
<evidence type="ECO:0000256" key="3">
    <source>
        <dbReference type="ARBA" id="ARBA00022448"/>
    </source>
</evidence>
<gene>
    <name evidence="13" type="ORF">PENARI_c033G07641</name>
</gene>
<sequence>MVSATGISQDYPVTIQARDDEPLLGHLGDITQKPGESIYWNLFTGTASIAQTGIWILAALVWNGILSHPLSWFTPHPLLSVSALLLQVQATLIVQPTATPQQKLTGTRLHYLIQLLSIVLFISAFVIIEVNKGSYPHFVSLHGILGLITYITIALQAVVGVIQYFLPTILLGSVDAGKRIYKYHRWSGHVLLLLEMATVVAAIQTTYNVMAIHIPLWSVLVAIVLILSGVGARIKKHKLGL</sequence>
<keyword evidence="14" id="KW-1185">Reference proteome</keyword>
<keyword evidence="4" id="KW-0349">Heme</keyword>
<dbReference type="GO" id="GO:0140575">
    <property type="term" value="F:transmembrane monodehydroascorbate reductase activity"/>
    <property type="evidence" value="ECO:0007669"/>
    <property type="project" value="InterPro"/>
</dbReference>
<dbReference type="Proteomes" id="UP000177622">
    <property type="component" value="Unassembled WGS sequence"/>
</dbReference>
<comment type="subcellular location">
    <subcellularLocation>
        <location evidence="2">Membrane</location>
        <topology evidence="2">Multi-pass membrane protein</topology>
    </subcellularLocation>
</comment>
<reference evidence="13 14" key="1">
    <citation type="journal article" date="2016" name="Sci. Rep.">
        <title>Penicillium arizonense, a new, genome sequenced fungal species, reveals a high chemical diversity in secreted metabolites.</title>
        <authorList>
            <person name="Grijseels S."/>
            <person name="Nielsen J.C."/>
            <person name="Randelovic M."/>
            <person name="Nielsen J."/>
            <person name="Nielsen K.F."/>
            <person name="Workman M."/>
            <person name="Frisvad J.C."/>
        </authorList>
    </citation>
    <scope>NUCLEOTIDE SEQUENCE [LARGE SCALE GENOMIC DNA]</scope>
    <source>
        <strain evidence="13 14">CBS 141311</strain>
    </source>
</reference>
<feature type="transmembrane region" description="Helical" evidence="11">
    <location>
        <begin position="77"/>
        <end position="97"/>
    </location>
</feature>
<dbReference type="GO" id="GO:0046872">
    <property type="term" value="F:metal ion binding"/>
    <property type="evidence" value="ECO:0007669"/>
    <property type="project" value="UniProtKB-KW"/>
</dbReference>
<evidence type="ECO:0000256" key="6">
    <source>
        <dbReference type="ARBA" id="ARBA00022723"/>
    </source>
</evidence>
<dbReference type="EMBL" id="LXJU01000033">
    <property type="protein sequence ID" value="OGE48060.1"/>
    <property type="molecule type" value="Genomic_DNA"/>
</dbReference>
<name>A0A1F5L507_PENAI</name>
<dbReference type="Gene3D" id="1.20.120.1770">
    <property type="match status" value="1"/>
</dbReference>
<keyword evidence="3" id="KW-0813">Transport</keyword>
<keyword evidence="9" id="KW-0408">Iron</keyword>
<evidence type="ECO:0000256" key="10">
    <source>
        <dbReference type="ARBA" id="ARBA00023136"/>
    </source>
</evidence>
<protein>
    <recommendedName>
        <fullName evidence="12">Cytochrome b561 domain-containing protein</fullName>
    </recommendedName>
</protein>
<dbReference type="CDD" id="cd08761">
    <property type="entry name" value="Cyt_b561_CYB561D2_like"/>
    <property type="match status" value="1"/>
</dbReference>
<dbReference type="PANTHER" id="PTHR15422:SF45">
    <property type="entry name" value="CYTOCHROME B561 DOMAIN-CONTAINING PROTEIN"/>
    <property type="match status" value="1"/>
</dbReference>
<comment type="caution">
    <text evidence="13">The sequence shown here is derived from an EMBL/GenBank/DDBJ whole genome shotgun (WGS) entry which is preliminary data.</text>
</comment>
<dbReference type="GO" id="GO:0016020">
    <property type="term" value="C:membrane"/>
    <property type="evidence" value="ECO:0007669"/>
    <property type="project" value="UniProtKB-SubCell"/>
</dbReference>
<evidence type="ECO:0000256" key="4">
    <source>
        <dbReference type="ARBA" id="ARBA00022617"/>
    </source>
</evidence>
<dbReference type="SMART" id="SM00665">
    <property type="entry name" value="B561"/>
    <property type="match status" value="1"/>
</dbReference>
<accession>A0A1F5L507</accession>
<feature type="transmembrane region" description="Helical" evidence="11">
    <location>
        <begin position="140"/>
        <end position="166"/>
    </location>
</feature>
<evidence type="ECO:0000256" key="9">
    <source>
        <dbReference type="ARBA" id="ARBA00023004"/>
    </source>
</evidence>
<evidence type="ECO:0000256" key="2">
    <source>
        <dbReference type="ARBA" id="ARBA00004141"/>
    </source>
</evidence>
<dbReference type="PROSITE" id="PS50939">
    <property type="entry name" value="CYTOCHROME_B561"/>
    <property type="match status" value="1"/>
</dbReference>
<proteinExistence type="predicted"/>
<dbReference type="OrthoDB" id="432881at2759"/>
<keyword evidence="7" id="KW-0249">Electron transport</keyword>
<keyword evidence="8 11" id="KW-1133">Transmembrane helix</keyword>
<evidence type="ECO:0000256" key="11">
    <source>
        <dbReference type="SAM" id="Phobius"/>
    </source>
</evidence>
<dbReference type="RefSeq" id="XP_022483516.1">
    <property type="nucleotide sequence ID" value="XM_022636648.1"/>
</dbReference>
<dbReference type="InterPro" id="IPR045150">
    <property type="entry name" value="CYB561D1/2"/>
</dbReference>
<feature type="transmembrane region" description="Helical" evidence="11">
    <location>
        <begin position="210"/>
        <end position="232"/>
    </location>
</feature>
<organism evidence="13 14">
    <name type="scientific">Penicillium arizonense</name>
    <dbReference type="NCBI Taxonomy" id="1835702"/>
    <lineage>
        <taxon>Eukaryota</taxon>
        <taxon>Fungi</taxon>
        <taxon>Dikarya</taxon>
        <taxon>Ascomycota</taxon>
        <taxon>Pezizomycotina</taxon>
        <taxon>Eurotiomycetes</taxon>
        <taxon>Eurotiomycetidae</taxon>
        <taxon>Eurotiales</taxon>
        <taxon>Aspergillaceae</taxon>
        <taxon>Penicillium</taxon>
    </lineage>
</organism>
<feature type="transmembrane region" description="Helical" evidence="11">
    <location>
        <begin position="109"/>
        <end position="128"/>
    </location>
</feature>
<feature type="transmembrane region" description="Helical" evidence="11">
    <location>
        <begin position="186"/>
        <end position="204"/>
    </location>
</feature>
<dbReference type="PANTHER" id="PTHR15422">
    <property type="entry name" value="OS05G0565100 PROTEIN"/>
    <property type="match status" value="1"/>
</dbReference>
<evidence type="ECO:0000256" key="5">
    <source>
        <dbReference type="ARBA" id="ARBA00022692"/>
    </source>
</evidence>
<evidence type="ECO:0000313" key="14">
    <source>
        <dbReference type="Proteomes" id="UP000177622"/>
    </source>
</evidence>
<feature type="transmembrane region" description="Helical" evidence="11">
    <location>
        <begin position="38"/>
        <end position="65"/>
    </location>
</feature>
<keyword evidence="5 11" id="KW-0812">Transmembrane</keyword>
<keyword evidence="10 11" id="KW-0472">Membrane</keyword>
<dbReference type="GeneID" id="34581382"/>
<comment type="cofactor">
    <cofactor evidence="1">
        <name>heme b</name>
        <dbReference type="ChEBI" id="CHEBI:60344"/>
    </cofactor>
</comment>
<dbReference type="Pfam" id="PF03188">
    <property type="entry name" value="Cytochrom_B561"/>
    <property type="match status" value="1"/>
</dbReference>
<dbReference type="AlphaFoldDB" id="A0A1F5L507"/>
<evidence type="ECO:0000313" key="13">
    <source>
        <dbReference type="EMBL" id="OGE48060.1"/>
    </source>
</evidence>
<keyword evidence="6" id="KW-0479">Metal-binding</keyword>
<evidence type="ECO:0000259" key="12">
    <source>
        <dbReference type="PROSITE" id="PS50939"/>
    </source>
</evidence>